<dbReference type="GO" id="GO:0005975">
    <property type="term" value="P:carbohydrate metabolic process"/>
    <property type="evidence" value="ECO:0007669"/>
    <property type="project" value="InterPro"/>
</dbReference>
<keyword evidence="15" id="KW-1185">Reference proteome</keyword>
<feature type="transmembrane region" description="Helical" evidence="13">
    <location>
        <begin position="21"/>
        <end position="42"/>
    </location>
</feature>
<dbReference type="RefSeq" id="XP_043010429.1">
    <property type="nucleotide sequence ID" value="XM_043152343.1"/>
</dbReference>
<evidence type="ECO:0000256" key="4">
    <source>
        <dbReference type="ARBA" id="ARBA00022723"/>
    </source>
</evidence>
<dbReference type="GO" id="GO:0036503">
    <property type="term" value="P:ERAD pathway"/>
    <property type="evidence" value="ECO:0007669"/>
    <property type="project" value="UniProtKB-ARBA"/>
</dbReference>
<keyword evidence="7 11" id="KW-1015">Disulfide bond</keyword>
<dbReference type="GO" id="GO:0016020">
    <property type="term" value="C:membrane"/>
    <property type="evidence" value="ECO:0007669"/>
    <property type="project" value="InterPro"/>
</dbReference>
<dbReference type="InterPro" id="IPR050749">
    <property type="entry name" value="Glycosyl_Hydrolase_47"/>
</dbReference>
<evidence type="ECO:0000256" key="12">
    <source>
        <dbReference type="RuleBase" id="RU361193"/>
    </source>
</evidence>
<name>A0A9P7S220_9AGAR</name>
<keyword evidence="6 10" id="KW-0106">Calcium</keyword>
<dbReference type="SUPFAM" id="SSF48225">
    <property type="entry name" value="Seven-hairpin glycosidases"/>
    <property type="match status" value="1"/>
</dbReference>
<keyword evidence="5 12" id="KW-0378">Hydrolase</keyword>
<reference evidence="14" key="1">
    <citation type="journal article" date="2021" name="Genome Biol. Evol.">
        <title>The assembled and annotated genome of the fairy-ring fungus Marasmius oreades.</title>
        <authorList>
            <person name="Hiltunen M."/>
            <person name="Ament-Velasquez S.L."/>
            <person name="Johannesson H."/>
        </authorList>
    </citation>
    <scope>NUCLEOTIDE SEQUENCE</scope>
    <source>
        <strain evidence="14">03SP1</strain>
    </source>
</reference>
<dbReference type="Pfam" id="PF01532">
    <property type="entry name" value="Glyco_hydro_47"/>
    <property type="match status" value="1"/>
</dbReference>
<comment type="pathway">
    <text evidence="2">Protein modification; protein glycosylation.</text>
</comment>
<keyword evidence="13" id="KW-0812">Transmembrane</keyword>
<evidence type="ECO:0000256" key="1">
    <source>
        <dbReference type="ARBA" id="ARBA00001913"/>
    </source>
</evidence>
<dbReference type="Gene3D" id="1.50.10.10">
    <property type="match status" value="1"/>
</dbReference>
<keyword evidence="13" id="KW-1133">Transmembrane helix</keyword>
<evidence type="ECO:0000256" key="2">
    <source>
        <dbReference type="ARBA" id="ARBA00004922"/>
    </source>
</evidence>
<dbReference type="PANTHER" id="PTHR11742:SF55">
    <property type="entry name" value="ENDOPLASMIC RETICULUM MANNOSYL-OLIGOSACCHARIDE 1,2-ALPHA-MANNOSIDASE"/>
    <property type="match status" value="1"/>
</dbReference>
<evidence type="ECO:0000256" key="7">
    <source>
        <dbReference type="ARBA" id="ARBA00023157"/>
    </source>
</evidence>
<dbReference type="GO" id="GO:0005509">
    <property type="term" value="F:calcium ion binding"/>
    <property type="evidence" value="ECO:0007669"/>
    <property type="project" value="InterPro"/>
</dbReference>
<evidence type="ECO:0000256" key="11">
    <source>
        <dbReference type="PIRSR" id="PIRSR601382-3"/>
    </source>
</evidence>
<comment type="cofactor">
    <cofactor evidence="1 10">
        <name>Ca(2+)</name>
        <dbReference type="ChEBI" id="CHEBI:29108"/>
    </cofactor>
</comment>
<keyword evidence="4 10" id="KW-0479">Metal-binding</keyword>
<evidence type="ECO:0000256" key="9">
    <source>
        <dbReference type="ARBA" id="ARBA00048605"/>
    </source>
</evidence>
<evidence type="ECO:0000256" key="5">
    <source>
        <dbReference type="ARBA" id="ARBA00022801"/>
    </source>
</evidence>
<evidence type="ECO:0000256" key="3">
    <source>
        <dbReference type="ARBA" id="ARBA00007658"/>
    </source>
</evidence>
<evidence type="ECO:0000313" key="15">
    <source>
        <dbReference type="Proteomes" id="UP001049176"/>
    </source>
</evidence>
<feature type="binding site" evidence="10">
    <location>
        <position position="583"/>
    </location>
    <ligand>
        <name>Ca(2+)</name>
        <dbReference type="ChEBI" id="CHEBI:29108"/>
    </ligand>
</feature>
<dbReference type="GO" id="GO:0005783">
    <property type="term" value="C:endoplasmic reticulum"/>
    <property type="evidence" value="ECO:0007669"/>
    <property type="project" value="TreeGrafter"/>
</dbReference>
<accession>A0A9P7S220</accession>
<dbReference type="GeneID" id="66076667"/>
<comment type="similarity">
    <text evidence="3 12">Belongs to the glycosyl hydrolase 47 family.</text>
</comment>
<dbReference type="PRINTS" id="PR00747">
    <property type="entry name" value="GLYHDRLASE47"/>
</dbReference>
<organism evidence="14 15">
    <name type="scientific">Marasmius oreades</name>
    <name type="common">fairy-ring Marasmius</name>
    <dbReference type="NCBI Taxonomy" id="181124"/>
    <lineage>
        <taxon>Eukaryota</taxon>
        <taxon>Fungi</taxon>
        <taxon>Dikarya</taxon>
        <taxon>Basidiomycota</taxon>
        <taxon>Agaricomycotina</taxon>
        <taxon>Agaricomycetes</taxon>
        <taxon>Agaricomycetidae</taxon>
        <taxon>Agaricales</taxon>
        <taxon>Marasmiineae</taxon>
        <taxon>Marasmiaceae</taxon>
        <taxon>Marasmius</taxon>
    </lineage>
</organism>
<evidence type="ECO:0000256" key="8">
    <source>
        <dbReference type="ARBA" id="ARBA00047669"/>
    </source>
</evidence>
<comment type="catalytic activity">
    <reaction evidence="9">
        <text>N(4)-(alpha-D-Man-(1-&gt;2)-alpha-D-Man-(1-&gt;2)-alpha-D-Man-(1-&gt;3)-[alpha-D-Man-(1-&gt;2)-alpha-D-Man-(1-&gt;3)-[alpha-D-Man-(1-&gt;2)-alpha-D-Man-(1-&gt;6)]-alpha-D-Man-(1-&gt;6)]-beta-D-Man-(1-&gt;4)-beta-D-GlcNAc-(1-&gt;4)-beta-D-GlcNAc)-L-asparaginyl-[protein] (N-glucan mannose isomer 9A1,2,3B1,2,3) + 4 H2O = N(4)-(alpha-D-Man-(1-&gt;3)-[alpha-D-Man-(1-&gt;3)-[alpha-D-Man-(1-&gt;6)]-alpha-D-Man-(1-&gt;6)]-beta-D-Man-(1-&gt;4)-beta-D-GlcNAc-(1-&gt;4)-beta-D-GlcNAc)-L-asparaginyl-[protein] (N-glucan mannose isomer 5A1,2) + 4 beta-D-mannose</text>
        <dbReference type="Rhea" id="RHEA:56008"/>
        <dbReference type="Rhea" id="RHEA-COMP:14356"/>
        <dbReference type="Rhea" id="RHEA-COMP:14367"/>
        <dbReference type="ChEBI" id="CHEBI:15377"/>
        <dbReference type="ChEBI" id="CHEBI:28563"/>
        <dbReference type="ChEBI" id="CHEBI:59087"/>
        <dbReference type="ChEBI" id="CHEBI:139493"/>
        <dbReference type="EC" id="3.2.1.113"/>
    </reaction>
</comment>
<sequence length="616" mass="70177">MTILDMYMSIALSLRSLPHRPYFRNGLYAIVALSFLLLLFSWKNLGSNSYVPFPGEGVSDTPIVDEPSAVWEDRAEQVKSAFLFSYHAYERLAMPHDELRPVTGGYVDNFNGWGVSMIDSLDTMLLMGLKEEYSRALYEVEKMKFHLPEDKVAPYFETVIRYLGGLLSAYAITKDEILLQRADELAEKLDPVYKTPSRLPLYGINPSTGKTEGPEIGILAEIASMQLEYATLAKMTGKTKWSDRVNNIVRTLSQANLHRTGGMFPVGWNVTDGKPADTRLSAGAQADSAHEYLLKLYLLSDKTDKANLEMYIRMTTHLITNLLYLSPSRHLLYVTDSSHGQPTHTFEHLSCFLPGLLVLGVHTLPLDNLPSLGIDLNDLAAGGLFNEASQEYRLLKTYNLKELHMWAAEGLAQTCWLSYADQPTGLGPDEMIFRTTSRHAYPWMDAIEHWRKSGSRGAPPGIGDKRAVALTREQRLKGDARTRDYVLKKSGYLLRPETIESLYLMWHFTGDVKWRVRGWKIFEAIERYTKTQYGYASVRNVEHMSAPKLDELPSYFFAETLKYLYLMFRNDDLLPLDQWVLNTEAHPLPIKWTPNYLTKIIGYSHFTTCDYTYTSL</sequence>
<proteinExistence type="inferred from homology"/>
<comment type="catalytic activity">
    <reaction evidence="8">
        <text>N(4)-(alpha-D-Man-(1-&gt;2)-alpha-D-Man-(1-&gt;2)-alpha-D-Man-(1-&gt;3)-[alpha-D-Man-(1-&gt;3)-[alpha-D-Man-(1-&gt;2)-alpha-D-Man-(1-&gt;6)]-alpha-D-Man-(1-&gt;6)]-beta-D-Man-(1-&gt;4)-beta-D-GlcNAc-(1-&gt;4)-beta-D-GlcNAc)-L-asparaginyl-[protein] (N-glucan mannose isomer 8A1,2,3B1,3) + 3 H2O = N(4)-(alpha-D-Man-(1-&gt;3)-[alpha-D-Man-(1-&gt;3)-[alpha-D-Man-(1-&gt;6)]-alpha-D-Man-(1-&gt;6)]-beta-D-Man-(1-&gt;4)-beta-D-GlcNAc-(1-&gt;4)-beta-D-GlcNAc)-L-asparaginyl-[protein] (N-glucan mannose isomer 5A1,2) + 3 beta-D-mannose</text>
        <dbReference type="Rhea" id="RHEA:56028"/>
        <dbReference type="Rhea" id="RHEA-COMP:14358"/>
        <dbReference type="Rhea" id="RHEA-COMP:14367"/>
        <dbReference type="ChEBI" id="CHEBI:15377"/>
        <dbReference type="ChEBI" id="CHEBI:28563"/>
        <dbReference type="ChEBI" id="CHEBI:59087"/>
        <dbReference type="ChEBI" id="CHEBI:60628"/>
        <dbReference type="EC" id="3.2.1.113"/>
    </reaction>
</comment>
<comment type="caution">
    <text evidence="14">The sequence shown here is derived from an EMBL/GenBank/DDBJ whole genome shotgun (WGS) entry which is preliminary data.</text>
</comment>
<dbReference type="AlphaFoldDB" id="A0A9P7S220"/>
<gene>
    <name evidence="14" type="ORF">E1B28_007591</name>
</gene>
<feature type="disulfide bond" evidence="11">
    <location>
        <begin position="351"/>
        <end position="415"/>
    </location>
</feature>
<dbReference type="Proteomes" id="UP001049176">
    <property type="component" value="Chromosome 4"/>
</dbReference>
<dbReference type="GO" id="GO:0004571">
    <property type="term" value="F:mannosyl-oligosaccharide 1,2-alpha-mannosidase activity"/>
    <property type="evidence" value="ECO:0007669"/>
    <property type="project" value="UniProtKB-EC"/>
</dbReference>
<protein>
    <recommendedName>
        <fullName evidence="12">alpha-1,2-Mannosidase</fullName>
        <ecNumber evidence="12">3.2.1.-</ecNumber>
    </recommendedName>
</protein>
<dbReference type="OrthoDB" id="8118055at2759"/>
<dbReference type="EC" id="3.2.1.-" evidence="12"/>
<dbReference type="InterPro" id="IPR012341">
    <property type="entry name" value="6hp_glycosidase-like_sf"/>
</dbReference>
<evidence type="ECO:0000256" key="10">
    <source>
        <dbReference type="PIRSR" id="PIRSR601382-2"/>
    </source>
</evidence>
<evidence type="ECO:0000313" key="14">
    <source>
        <dbReference type="EMBL" id="KAG7093959.1"/>
    </source>
</evidence>
<dbReference type="InterPro" id="IPR001382">
    <property type="entry name" value="Glyco_hydro_47"/>
</dbReference>
<keyword evidence="13" id="KW-0472">Membrane</keyword>
<evidence type="ECO:0000256" key="13">
    <source>
        <dbReference type="SAM" id="Phobius"/>
    </source>
</evidence>
<dbReference type="PANTHER" id="PTHR11742">
    <property type="entry name" value="MANNOSYL-OLIGOSACCHARIDE ALPHA-1,2-MANNOSIDASE-RELATED"/>
    <property type="match status" value="1"/>
</dbReference>
<dbReference type="EMBL" id="CM032184">
    <property type="protein sequence ID" value="KAG7093959.1"/>
    <property type="molecule type" value="Genomic_DNA"/>
</dbReference>
<dbReference type="InterPro" id="IPR036026">
    <property type="entry name" value="Seven-hairpin_glycosidases"/>
</dbReference>
<evidence type="ECO:0000256" key="6">
    <source>
        <dbReference type="ARBA" id="ARBA00022837"/>
    </source>
</evidence>
<keyword evidence="12" id="KW-0326">Glycosidase</keyword>